<keyword evidence="9" id="KW-1185">Reference proteome</keyword>
<evidence type="ECO:0000256" key="4">
    <source>
        <dbReference type="ARBA" id="ARBA00023125"/>
    </source>
</evidence>
<dbReference type="SUPFAM" id="SSF46785">
    <property type="entry name" value="Winged helix' DNA-binding domain"/>
    <property type="match status" value="1"/>
</dbReference>
<evidence type="ECO:0000259" key="7">
    <source>
        <dbReference type="PROSITE" id="PS51000"/>
    </source>
</evidence>
<dbReference type="InterPro" id="IPR037171">
    <property type="entry name" value="NagB/RpiA_transferase-like"/>
</dbReference>
<dbReference type="Proteomes" id="UP000198822">
    <property type="component" value="Chromosome I"/>
</dbReference>
<dbReference type="InterPro" id="IPR050313">
    <property type="entry name" value="Carb_Metab_HTH_regulators"/>
</dbReference>
<dbReference type="PANTHER" id="PTHR30363">
    <property type="entry name" value="HTH-TYPE TRANSCRIPTIONAL REGULATOR SRLR-RELATED"/>
    <property type="match status" value="1"/>
</dbReference>
<evidence type="ECO:0000313" key="8">
    <source>
        <dbReference type="EMBL" id="SDH62566.1"/>
    </source>
</evidence>
<evidence type="ECO:0000313" key="9">
    <source>
        <dbReference type="Proteomes" id="UP000198822"/>
    </source>
</evidence>
<dbReference type="PROSITE" id="PS51000">
    <property type="entry name" value="HTH_DEOR_2"/>
    <property type="match status" value="1"/>
</dbReference>
<dbReference type="SMART" id="SM01134">
    <property type="entry name" value="DeoRC"/>
    <property type="match status" value="1"/>
</dbReference>
<evidence type="ECO:0000256" key="2">
    <source>
        <dbReference type="ARBA" id="ARBA00022491"/>
    </source>
</evidence>
<proteinExistence type="predicted"/>
<dbReference type="InterPro" id="IPR036390">
    <property type="entry name" value="WH_DNA-bd_sf"/>
</dbReference>
<evidence type="ECO:0000256" key="1">
    <source>
        <dbReference type="ARBA" id="ARBA00021390"/>
    </source>
</evidence>
<dbReference type="STRING" id="399736.SAMN04489720_1820"/>
<accession>A0A1G8DXU1</accession>
<dbReference type="PROSITE" id="PS00894">
    <property type="entry name" value="HTH_DEOR_1"/>
    <property type="match status" value="1"/>
</dbReference>
<dbReference type="InterPro" id="IPR018356">
    <property type="entry name" value="Tscrpt_reg_HTH_DeoR_CS"/>
</dbReference>
<dbReference type="Pfam" id="PF00455">
    <property type="entry name" value="DeoRC"/>
    <property type="match status" value="1"/>
</dbReference>
<sequence length="263" mass="27201">MHARGQTDRMQRSERQRSIIRAVESGRRTIDDLCTLTGASAITVRRDLAELAEVGALARVRGGAEPVAHRGSGFPFSLRAGEHGDDKAALAAAAAALVPDDASVLVDNGTTAVAVARALAGRRIRALALSLHAAAALGARPGAEVRVPGGTIVHDDLSFAGVGALQAVRETRFDVAILGACAASPESGLTVAGWDDAQVKREAIAASRRVVLVVTPDKLARTSAHRFATFADVDAVVTTDAVPADVLHAIRALRPEVVLVPSA</sequence>
<feature type="domain" description="HTH deoR-type" evidence="7">
    <location>
        <begin position="11"/>
        <end position="66"/>
    </location>
</feature>
<protein>
    <recommendedName>
        <fullName evidence="1">Lactose phosphotransferase system repressor</fullName>
    </recommendedName>
</protein>
<reference evidence="9" key="1">
    <citation type="submission" date="2016-10" db="EMBL/GenBank/DDBJ databases">
        <authorList>
            <person name="Varghese N."/>
            <person name="Submissions S."/>
        </authorList>
    </citation>
    <scope>NUCLEOTIDE SEQUENCE [LARGE SCALE GENOMIC DNA]</scope>
    <source>
        <strain evidence="9">DSM 22002</strain>
    </source>
</reference>
<dbReference type="Gene3D" id="3.40.50.1360">
    <property type="match status" value="1"/>
</dbReference>
<gene>
    <name evidence="8" type="ORF">SAMN04489720_1820</name>
</gene>
<keyword evidence="3" id="KW-0805">Transcription regulation</keyword>
<dbReference type="GO" id="GO:0003700">
    <property type="term" value="F:DNA-binding transcription factor activity"/>
    <property type="evidence" value="ECO:0007669"/>
    <property type="project" value="InterPro"/>
</dbReference>
<dbReference type="SUPFAM" id="SSF100950">
    <property type="entry name" value="NagB/RpiA/CoA transferase-like"/>
    <property type="match status" value="1"/>
</dbReference>
<dbReference type="EMBL" id="LT629695">
    <property type="protein sequence ID" value="SDH62566.1"/>
    <property type="molecule type" value="Genomic_DNA"/>
</dbReference>
<dbReference type="InterPro" id="IPR001034">
    <property type="entry name" value="DeoR_HTH"/>
</dbReference>
<keyword evidence="4 8" id="KW-0238">DNA-binding</keyword>
<dbReference type="SMART" id="SM00420">
    <property type="entry name" value="HTH_DEOR"/>
    <property type="match status" value="1"/>
</dbReference>
<dbReference type="PANTHER" id="PTHR30363:SF4">
    <property type="entry name" value="GLYCEROL-3-PHOSPHATE REGULON REPRESSOR"/>
    <property type="match status" value="1"/>
</dbReference>
<keyword evidence="5" id="KW-0804">Transcription</keyword>
<keyword evidence="2" id="KW-0678">Repressor</keyword>
<evidence type="ECO:0000256" key="3">
    <source>
        <dbReference type="ARBA" id="ARBA00023015"/>
    </source>
</evidence>
<dbReference type="OrthoDB" id="7688673at2"/>
<name>A0A1G8DXU1_9MICO</name>
<comment type="function">
    <text evidence="6">Repressor of the lactose catabolism operon. Galactose-6-phosphate is the inducer.</text>
</comment>
<organism evidence="8 9">
    <name type="scientific">Agrococcus jejuensis</name>
    <dbReference type="NCBI Taxonomy" id="399736"/>
    <lineage>
        <taxon>Bacteria</taxon>
        <taxon>Bacillati</taxon>
        <taxon>Actinomycetota</taxon>
        <taxon>Actinomycetes</taxon>
        <taxon>Micrococcales</taxon>
        <taxon>Microbacteriaceae</taxon>
        <taxon>Agrococcus</taxon>
    </lineage>
</organism>
<dbReference type="AlphaFoldDB" id="A0A1G8DXU1"/>
<dbReference type="InterPro" id="IPR014036">
    <property type="entry name" value="DeoR-like_C"/>
</dbReference>
<dbReference type="Pfam" id="PF08220">
    <property type="entry name" value="HTH_DeoR"/>
    <property type="match status" value="1"/>
</dbReference>
<evidence type="ECO:0000256" key="5">
    <source>
        <dbReference type="ARBA" id="ARBA00023163"/>
    </source>
</evidence>
<evidence type="ECO:0000256" key="6">
    <source>
        <dbReference type="ARBA" id="ARBA00024937"/>
    </source>
</evidence>
<dbReference type="GO" id="GO:0003677">
    <property type="term" value="F:DNA binding"/>
    <property type="evidence" value="ECO:0007669"/>
    <property type="project" value="UniProtKB-KW"/>
</dbReference>